<dbReference type="InterPro" id="IPR036188">
    <property type="entry name" value="FAD/NAD-bd_sf"/>
</dbReference>
<feature type="region of interest" description="Disordered" evidence="2">
    <location>
        <begin position="404"/>
        <end position="426"/>
    </location>
</feature>
<dbReference type="RefSeq" id="WP_048632873.1">
    <property type="nucleotide sequence ID" value="NZ_CVQQ01000008.1"/>
</dbReference>
<feature type="domain" description="FAD dependent oxidoreductase" evidence="3">
    <location>
        <begin position="14"/>
        <end position="399"/>
    </location>
</feature>
<evidence type="ECO:0000313" key="5">
    <source>
        <dbReference type="Proteomes" id="UP000279306"/>
    </source>
</evidence>
<dbReference type="PANTHER" id="PTHR13847">
    <property type="entry name" value="SARCOSINE DEHYDROGENASE-RELATED"/>
    <property type="match status" value="1"/>
</dbReference>
<name>A0A448IYG9_MYCAU</name>
<proteinExistence type="predicted"/>
<dbReference type="AlphaFoldDB" id="A0A448IYG9"/>
<dbReference type="Proteomes" id="UP000279306">
    <property type="component" value="Chromosome"/>
</dbReference>
<evidence type="ECO:0000256" key="2">
    <source>
        <dbReference type="SAM" id="MobiDB-lite"/>
    </source>
</evidence>
<dbReference type="SUPFAM" id="SSF51971">
    <property type="entry name" value="Nucleotide-binding domain"/>
    <property type="match status" value="1"/>
</dbReference>
<dbReference type="OrthoDB" id="9806257at2"/>
<dbReference type="GO" id="GO:0016491">
    <property type="term" value="F:oxidoreductase activity"/>
    <property type="evidence" value="ECO:0007669"/>
    <property type="project" value="UniProtKB-KW"/>
</dbReference>
<dbReference type="Gene3D" id="3.50.50.60">
    <property type="entry name" value="FAD/NAD(P)-binding domain"/>
    <property type="match status" value="2"/>
</dbReference>
<gene>
    <name evidence="4" type="ORF">NCTC10437_04503</name>
</gene>
<keyword evidence="1" id="KW-0560">Oxidoreductase</keyword>
<evidence type="ECO:0000259" key="3">
    <source>
        <dbReference type="Pfam" id="PF01266"/>
    </source>
</evidence>
<dbReference type="EMBL" id="LR134356">
    <property type="protein sequence ID" value="VEG57492.1"/>
    <property type="molecule type" value="Genomic_DNA"/>
</dbReference>
<keyword evidence="5" id="KW-1185">Reference proteome</keyword>
<evidence type="ECO:0000313" key="4">
    <source>
        <dbReference type="EMBL" id="VEG57492.1"/>
    </source>
</evidence>
<dbReference type="STRING" id="1791.GCA_001049355_03011"/>
<organism evidence="4 5">
    <name type="scientific">Mycolicibacterium aurum</name>
    <name type="common">Mycobacterium aurum</name>
    <dbReference type="NCBI Taxonomy" id="1791"/>
    <lineage>
        <taxon>Bacteria</taxon>
        <taxon>Bacillati</taxon>
        <taxon>Actinomycetota</taxon>
        <taxon>Actinomycetes</taxon>
        <taxon>Mycobacteriales</taxon>
        <taxon>Mycobacteriaceae</taxon>
        <taxon>Mycolicibacterium</taxon>
    </lineage>
</organism>
<accession>A0A448IYG9</accession>
<dbReference type="KEGG" id="mauu:NCTC10437_04503"/>
<sequence>MFGGSGMANGPRSVVVVGAGIVGLSTAWFLQERGIDVTIVDRTGVAAGASWGNAGWVSPALTAPLNSPSVLREGVRALADPAAPLHIPLRADPALLRFMVRFAAHCRPAAWQRAVHANAVLNDEAMETFDVLVASGVDAPVTDTSLAAAFRDARQARRFLTELSHMSATGPRLESDMLTGAALHRQVPLASVDVAAVVNVPGQRFVDPGRFTRALSRQVAARGATLHIGEVSGVSRTQDRVLVERRGGEPLSADAAVLATGAWLPALTGRRVRVGLQAGRGYSFTVPVDRPLPGPIYLPEARVACTPYRGGLRVAGTMEFRRPGEPLSLRRVEAIIASAAPLLAGVRWDERTDVWVGARPVTDDGMPLIGQLADGVYIAGGHGMWGLAHGPATGRLLAEQIATGKQPEAARPFDPLRGRRGTTSPL</sequence>
<evidence type="ECO:0000256" key="1">
    <source>
        <dbReference type="ARBA" id="ARBA00023002"/>
    </source>
</evidence>
<dbReference type="SUPFAM" id="SSF54373">
    <property type="entry name" value="FAD-linked reductases, C-terminal domain"/>
    <property type="match status" value="1"/>
</dbReference>
<dbReference type="InterPro" id="IPR006076">
    <property type="entry name" value="FAD-dep_OxRdtase"/>
</dbReference>
<protein>
    <submittedName>
        <fullName evidence="4">Glycine/D-amino acid oxidase, deaminating</fullName>
    </submittedName>
</protein>
<dbReference type="PANTHER" id="PTHR13847:SF289">
    <property type="entry name" value="GLYCINE OXIDASE"/>
    <property type="match status" value="1"/>
</dbReference>
<dbReference type="Pfam" id="PF01266">
    <property type="entry name" value="DAO"/>
    <property type="match status" value="1"/>
</dbReference>
<reference evidence="4 5" key="1">
    <citation type="submission" date="2018-12" db="EMBL/GenBank/DDBJ databases">
        <authorList>
            <consortium name="Pathogen Informatics"/>
        </authorList>
    </citation>
    <scope>NUCLEOTIDE SEQUENCE [LARGE SCALE GENOMIC DNA]</scope>
    <source>
        <strain evidence="4 5">NCTC10437</strain>
    </source>
</reference>
<dbReference type="GO" id="GO:0005737">
    <property type="term" value="C:cytoplasm"/>
    <property type="evidence" value="ECO:0007669"/>
    <property type="project" value="TreeGrafter"/>
</dbReference>
<dbReference type="Gene3D" id="3.30.9.10">
    <property type="entry name" value="D-Amino Acid Oxidase, subunit A, domain 2"/>
    <property type="match status" value="1"/>
</dbReference>